<evidence type="ECO:0000256" key="1">
    <source>
        <dbReference type="RuleBase" id="RU364089"/>
    </source>
</evidence>
<sequence length="60" mass="6861">MTPDASGQPQDQDLPFIMHADRKISVEDVKFILSAHYEIRSMIHMETEVRVIASYSVRLG</sequence>
<reference evidence="2 3" key="1">
    <citation type="submission" date="2018-06" db="EMBL/GenBank/DDBJ databases">
        <authorList>
            <consortium name="Pathogen Informatics"/>
            <person name="Doyle S."/>
        </authorList>
    </citation>
    <scope>NUCLEOTIDE SEQUENCE [LARGE SCALE GENOMIC DNA]</scope>
    <source>
        <strain evidence="2 3">NCTC13645</strain>
    </source>
</reference>
<dbReference type="GO" id="GO:0016805">
    <property type="term" value="F:dipeptidase activity"/>
    <property type="evidence" value="ECO:0007669"/>
    <property type="project" value="UniProtKB-KW"/>
</dbReference>
<comment type="catalytic activity">
    <reaction evidence="1">
        <text>an L-aminoacyl-L-amino acid + H2O = 2 an L-alpha-amino acid</text>
        <dbReference type="Rhea" id="RHEA:48940"/>
        <dbReference type="ChEBI" id="CHEBI:15377"/>
        <dbReference type="ChEBI" id="CHEBI:59869"/>
        <dbReference type="ChEBI" id="CHEBI:77460"/>
    </reaction>
</comment>
<dbReference type="AlphaFoldDB" id="A0A380NY69"/>
<keyword evidence="1" id="KW-0224">Dipeptidase</keyword>
<organism evidence="2 3">
    <name type="scientific">Weissella viridescens</name>
    <name type="common">Lactobacillus viridescens</name>
    <dbReference type="NCBI Taxonomy" id="1629"/>
    <lineage>
        <taxon>Bacteria</taxon>
        <taxon>Bacillati</taxon>
        <taxon>Bacillota</taxon>
        <taxon>Bacilli</taxon>
        <taxon>Lactobacillales</taxon>
        <taxon>Lactobacillaceae</taxon>
        <taxon>Weissella</taxon>
    </lineage>
</organism>
<evidence type="ECO:0000313" key="3">
    <source>
        <dbReference type="Proteomes" id="UP000254621"/>
    </source>
</evidence>
<name>A0A380NY69_WEIVI</name>
<accession>A0A380NY69</accession>
<keyword evidence="1" id="KW-0645">Protease</keyword>
<gene>
    <name evidence="2" type="primary">pepDA_3</name>
    <name evidence="2" type="ORF">NCTC13645_00857</name>
</gene>
<dbReference type="InterPro" id="IPR005322">
    <property type="entry name" value="Peptidase_C69"/>
</dbReference>
<comment type="similarity">
    <text evidence="1">Belongs to the peptidase C69 family.</text>
</comment>
<proteinExistence type="inferred from homology"/>
<evidence type="ECO:0000313" key="2">
    <source>
        <dbReference type="EMBL" id="SUP52954.1"/>
    </source>
</evidence>
<protein>
    <recommendedName>
        <fullName evidence="1">Dipeptidase</fullName>
        <ecNumber evidence="1">3.4.-.-</ecNumber>
    </recommendedName>
</protein>
<dbReference type="GO" id="GO:0070004">
    <property type="term" value="F:cysteine-type exopeptidase activity"/>
    <property type="evidence" value="ECO:0007669"/>
    <property type="project" value="InterPro"/>
</dbReference>
<dbReference type="Proteomes" id="UP000254621">
    <property type="component" value="Unassembled WGS sequence"/>
</dbReference>
<dbReference type="Pfam" id="PF03577">
    <property type="entry name" value="Peptidase_C69"/>
    <property type="match status" value="1"/>
</dbReference>
<dbReference type="EC" id="3.4.-.-" evidence="1"/>
<keyword evidence="1 2" id="KW-0378">Hydrolase</keyword>
<dbReference type="EMBL" id="UHIV01000001">
    <property type="protein sequence ID" value="SUP52954.1"/>
    <property type="molecule type" value="Genomic_DNA"/>
</dbReference>
<dbReference type="GO" id="GO:0006508">
    <property type="term" value="P:proteolysis"/>
    <property type="evidence" value="ECO:0007669"/>
    <property type="project" value="UniProtKB-KW"/>
</dbReference>